<dbReference type="GeneID" id="19012537"/>
<keyword evidence="1" id="KW-0472">Membrane</keyword>
<feature type="transmembrane region" description="Helical" evidence="1">
    <location>
        <begin position="12"/>
        <end position="39"/>
    </location>
</feature>
<accession>K8ELB6</accession>
<dbReference type="InterPro" id="IPR052654">
    <property type="entry name" value="CS_Sulfotransferase"/>
</dbReference>
<dbReference type="RefSeq" id="XP_007509721.1">
    <property type="nucleotide sequence ID" value="XM_007509659.1"/>
</dbReference>
<dbReference type="GO" id="GO:0050659">
    <property type="term" value="F:N-acetylgalactosamine 4-sulfate 6-O-sulfotransferase activity"/>
    <property type="evidence" value="ECO:0007669"/>
    <property type="project" value="TreeGrafter"/>
</dbReference>
<evidence type="ECO:0000256" key="1">
    <source>
        <dbReference type="SAM" id="Phobius"/>
    </source>
</evidence>
<dbReference type="GO" id="GO:0019319">
    <property type="term" value="P:hexose biosynthetic process"/>
    <property type="evidence" value="ECO:0007669"/>
    <property type="project" value="TreeGrafter"/>
</dbReference>
<dbReference type="AlphaFoldDB" id="K8ELB6"/>
<evidence type="ECO:0000313" key="2">
    <source>
        <dbReference type="EMBL" id="CCO18836.1"/>
    </source>
</evidence>
<dbReference type="PANTHER" id="PTHR15723">
    <property type="entry name" value="CARBOHYDRATE SULFOTRANSFERASE 15"/>
    <property type="match status" value="1"/>
</dbReference>
<gene>
    <name evidence="2" type="ordered locus">Bathy12g03880</name>
</gene>
<dbReference type="KEGG" id="bpg:Bathy12g03880"/>
<keyword evidence="1" id="KW-0812">Transmembrane</keyword>
<dbReference type="PANTHER" id="PTHR15723:SF0">
    <property type="entry name" value="CARBOHYDRATE SULFOTRANSFERASE 15"/>
    <property type="match status" value="1"/>
</dbReference>
<dbReference type="EMBL" id="FO082267">
    <property type="protein sequence ID" value="CCO18836.1"/>
    <property type="molecule type" value="Genomic_DNA"/>
</dbReference>
<reference evidence="2 3" key="1">
    <citation type="submission" date="2011-10" db="EMBL/GenBank/DDBJ databases">
        <authorList>
            <person name="Genoscope - CEA"/>
        </authorList>
    </citation>
    <scope>NUCLEOTIDE SEQUENCE [LARGE SCALE GENOMIC DNA]</scope>
    <source>
        <strain evidence="2 3">RCC 1105</strain>
    </source>
</reference>
<keyword evidence="1" id="KW-1133">Transmembrane helix</keyword>
<dbReference type="OrthoDB" id="526228at2759"/>
<name>K8ELB6_9CHLO</name>
<evidence type="ECO:0000313" key="3">
    <source>
        <dbReference type="Proteomes" id="UP000198341"/>
    </source>
</evidence>
<keyword evidence="3" id="KW-1185">Reference proteome</keyword>
<dbReference type="Proteomes" id="UP000198341">
    <property type="component" value="Chromosome 12"/>
</dbReference>
<proteinExistence type="predicted"/>
<sequence length="192" mass="21440">MSAALWYHQRKSFLRSAFILVLLFSATVVILFGDVLFLAQRNSPETSTSSSAASFDDGVGVSNQAVAQDVDRKEPTESKHVEIEEIHGKVDVMEENFLDESSTTTTTETETTKASKLTQMQKDTLKKVVGAEFFDDLIPPDYVPQTEYKSPCWSADDSLRCLPFFYVLGHWQSGGQDLIGRLVKHPEVVETI</sequence>
<protein>
    <submittedName>
        <fullName evidence="2">Uncharacterized protein</fullName>
    </submittedName>
</protein>
<organism evidence="2 3">
    <name type="scientific">Bathycoccus prasinos</name>
    <dbReference type="NCBI Taxonomy" id="41875"/>
    <lineage>
        <taxon>Eukaryota</taxon>
        <taxon>Viridiplantae</taxon>
        <taxon>Chlorophyta</taxon>
        <taxon>Mamiellophyceae</taxon>
        <taxon>Mamiellales</taxon>
        <taxon>Bathycoccaceae</taxon>
        <taxon>Bathycoccus</taxon>
    </lineage>
</organism>